<keyword evidence="4 6" id="KW-1133">Transmembrane helix</keyword>
<name>A0ABY9C8B6_VITVI</name>
<organism evidence="8 9">
    <name type="scientific">Vitis vinifera</name>
    <name type="common">Grape</name>
    <dbReference type="NCBI Taxonomy" id="29760"/>
    <lineage>
        <taxon>Eukaryota</taxon>
        <taxon>Viridiplantae</taxon>
        <taxon>Streptophyta</taxon>
        <taxon>Embryophyta</taxon>
        <taxon>Tracheophyta</taxon>
        <taxon>Spermatophyta</taxon>
        <taxon>Magnoliopsida</taxon>
        <taxon>eudicotyledons</taxon>
        <taxon>Gunneridae</taxon>
        <taxon>Pentapetalae</taxon>
        <taxon>rosids</taxon>
        <taxon>Vitales</taxon>
        <taxon>Vitaceae</taxon>
        <taxon>Viteae</taxon>
        <taxon>Vitis</taxon>
    </lineage>
</organism>
<evidence type="ECO:0000256" key="3">
    <source>
        <dbReference type="ARBA" id="ARBA00022692"/>
    </source>
</evidence>
<dbReference type="PANTHER" id="PTHR11660">
    <property type="entry name" value="SOLUTE CARRIER FAMILY 40 MEMBER"/>
    <property type="match status" value="1"/>
</dbReference>
<comment type="caution">
    <text evidence="6">Lacks conserved residue(s) required for the propagation of feature annotation.</text>
</comment>
<dbReference type="InterPro" id="IPR009716">
    <property type="entry name" value="Ferroportin-1"/>
</dbReference>
<feature type="compositionally biased region" description="Basic and acidic residues" evidence="7">
    <location>
        <begin position="16"/>
        <end position="30"/>
    </location>
</feature>
<keyword evidence="9" id="KW-1185">Reference proteome</keyword>
<evidence type="ECO:0000313" key="9">
    <source>
        <dbReference type="Proteomes" id="UP001227230"/>
    </source>
</evidence>
<feature type="transmembrane region" description="Helical" evidence="6">
    <location>
        <begin position="153"/>
        <end position="173"/>
    </location>
</feature>
<protein>
    <recommendedName>
        <fullName evidence="6">Solute carrier family 40 member</fullName>
    </recommendedName>
</protein>
<evidence type="ECO:0000313" key="8">
    <source>
        <dbReference type="EMBL" id="WJZ91289.1"/>
    </source>
</evidence>
<comment type="similarity">
    <text evidence="6">Belongs to the ferroportin (FP) (TC 2.A.100) family. SLC40A subfamily.</text>
</comment>
<evidence type="ECO:0000256" key="2">
    <source>
        <dbReference type="ARBA" id="ARBA00022448"/>
    </source>
</evidence>
<keyword evidence="3 6" id="KW-0812">Transmembrane</keyword>
<keyword evidence="6" id="KW-0406">Ion transport</keyword>
<feature type="region of interest" description="Disordered" evidence="7">
    <location>
        <begin position="16"/>
        <end position="42"/>
    </location>
</feature>
<proteinExistence type="inferred from homology"/>
<comment type="subcellular location">
    <subcellularLocation>
        <location evidence="1 6">Membrane</location>
        <topology evidence="1 6">Multi-pass membrane protein</topology>
    </subcellularLocation>
</comment>
<dbReference type="Proteomes" id="UP001227230">
    <property type="component" value="Chromosome 7"/>
</dbReference>
<reference evidence="8 9" key="1">
    <citation type="journal article" date="2023" name="Hortic Res">
        <title>The complete reference genome for grapevine (Vitis vinifera L.) genetics and breeding.</title>
        <authorList>
            <person name="Shi X."/>
            <person name="Cao S."/>
            <person name="Wang X."/>
            <person name="Huang S."/>
            <person name="Wang Y."/>
            <person name="Liu Z."/>
            <person name="Liu W."/>
            <person name="Leng X."/>
            <person name="Peng Y."/>
            <person name="Wang N."/>
            <person name="Wang Y."/>
            <person name="Ma Z."/>
            <person name="Xu X."/>
            <person name="Zhang F."/>
            <person name="Xue H."/>
            <person name="Zhong H."/>
            <person name="Wang Y."/>
            <person name="Zhang K."/>
            <person name="Velt A."/>
            <person name="Avia K."/>
            <person name="Holtgrawe D."/>
            <person name="Grimplet J."/>
            <person name="Matus J.T."/>
            <person name="Ware D."/>
            <person name="Wu X."/>
            <person name="Wang H."/>
            <person name="Liu C."/>
            <person name="Fang Y."/>
            <person name="Rustenholz C."/>
            <person name="Cheng Z."/>
            <person name="Xiao H."/>
            <person name="Zhou Y."/>
        </authorList>
    </citation>
    <scope>NUCLEOTIDE SEQUENCE [LARGE SCALE GENOMIC DNA]</scope>
    <source>
        <strain evidence="9">cv. Pinot noir / PN40024</strain>
        <tissue evidence="8">Leaf</tissue>
    </source>
</reference>
<comment type="function">
    <text evidence="6">May be involved in iron transport and iron homeostasis.</text>
</comment>
<evidence type="ECO:0000256" key="7">
    <source>
        <dbReference type="SAM" id="MobiDB-lite"/>
    </source>
</evidence>
<evidence type="ECO:0000256" key="5">
    <source>
        <dbReference type="ARBA" id="ARBA00023136"/>
    </source>
</evidence>
<gene>
    <name evidence="8" type="ORF">VitviT2T_010376</name>
</gene>
<evidence type="ECO:0000256" key="4">
    <source>
        <dbReference type="ARBA" id="ARBA00022989"/>
    </source>
</evidence>
<dbReference type="Pfam" id="PF06963">
    <property type="entry name" value="FPN1"/>
    <property type="match status" value="1"/>
</dbReference>
<dbReference type="EMBL" id="CP126654">
    <property type="protein sequence ID" value="WJZ91289.1"/>
    <property type="molecule type" value="Genomic_DNA"/>
</dbReference>
<keyword evidence="5 6" id="KW-0472">Membrane</keyword>
<keyword evidence="2 6" id="KW-0813">Transport</keyword>
<evidence type="ECO:0000256" key="6">
    <source>
        <dbReference type="RuleBase" id="RU365065"/>
    </source>
</evidence>
<sequence>MVTGWRKAFCTTVPKDGEIKEAREKQKHSNDPNPNPSPRFGAKFSFFSTGSNPSTPRLQSYSGLRCRTTTTSATSAQNSPRIHNHIISAYLPMVGVATSRLGLWMFDLSVTQQMQDVFLNQICVVGGVQNSLQSYLDLMAYVMGIIISNPQDFWKLTLLSFSAVTVAALLYTLHTYRVCKHLFHFEKLL</sequence>
<accession>A0ABY9C8B6</accession>
<evidence type="ECO:0000256" key="1">
    <source>
        <dbReference type="ARBA" id="ARBA00004141"/>
    </source>
</evidence>
<dbReference type="PANTHER" id="PTHR11660:SF57">
    <property type="entry name" value="SOLUTE CARRIER FAMILY 40 MEMBER"/>
    <property type="match status" value="1"/>
</dbReference>